<proteinExistence type="predicted"/>
<reference evidence="1 2" key="1">
    <citation type="submission" date="2018-10" db="EMBL/GenBank/DDBJ databases">
        <title>Co-occurring genomic capacity for anaerobic methane metabolism and dissimilatory sulfite reduction discovered in the Korarchaeota.</title>
        <authorList>
            <person name="Mckay L.J."/>
            <person name="Dlakic M."/>
            <person name="Fields M.W."/>
            <person name="Delmont T.O."/>
            <person name="Eren A.M."/>
            <person name="Jay Z.J."/>
            <person name="Klingelsmith K.B."/>
            <person name="Rusch D.B."/>
            <person name="Inskeep W.P."/>
        </authorList>
    </citation>
    <scope>NUCLEOTIDE SEQUENCE [LARGE SCALE GENOMIC DNA]</scope>
    <source>
        <strain evidence="1 2">WS</strain>
    </source>
</reference>
<dbReference type="RefSeq" id="WP_125741256.1">
    <property type="nucleotide sequence ID" value="NZ_RCOR01000018.1"/>
</dbReference>
<dbReference type="Proteomes" id="UP000278149">
    <property type="component" value="Unassembled WGS sequence"/>
</dbReference>
<protein>
    <submittedName>
        <fullName evidence="1">Uncharacterized protein</fullName>
    </submittedName>
</protein>
<name>A0A429G724_9CREN</name>
<evidence type="ECO:0000313" key="2">
    <source>
        <dbReference type="Proteomes" id="UP000278149"/>
    </source>
</evidence>
<evidence type="ECO:0000313" key="1">
    <source>
        <dbReference type="EMBL" id="RSN69637.1"/>
    </source>
</evidence>
<dbReference type="AlphaFoldDB" id="A0A429G724"/>
<sequence>MSAVVLALSEAIRTLSLAEDYPSSEKISSLIDLIAESYAIELDLSDNRPFLESFEILRNALLSRPMSDEDERVVKIFAYNLSMIEGRYGLDREALEEKFIDEIEKLMGDEFANLVNIFLKTIKNLQF</sequence>
<comment type="caution">
    <text evidence="1">The sequence shown here is derived from an EMBL/GenBank/DDBJ whole genome shotgun (WGS) entry which is preliminary data.</text>
</comment>
<organism evidence="1 2">
    <name type="scientific">Candidatus Korarchaeum cryptofilum</name>
    <dbReference type="NCBI Taxonomy" id="498846"/>
    <lineage>
        <taxon>Archaea</taxon>
        <taxon>Thermoproteota</taxon>
        <taxon>Candidatus Korarchaeia</taxon>
        <taxon>Candidatus Korarchaeales</taxon>
        <taxon>Candidatus Korarchaeaceae</taxon>
        <taxon>Candidatus Korarchaeum</taxon>
    </lineage>
</organism>
<accession>A0A429G724</accession>
<dbReference type="EMBL" id="RCOR01000018">
    <property type="protein sequence ID" value="RSN69637.1"/>
    <property type="molecule type" value="Genomic_DNA"/>
</dbReference>
<gene>
    <name evidence="1" type="ORF">D9Q81_03285</name>
</gene>